<evidence type="ECO:0000256" key="5">
    <source>
        <dbReference type="ARBA" id="ARBA00012780"/>
    </source>
</evidence>
<keyword evidence="12" id="KW-0378">Hydrolase</keyword>
<dbReference type="GO" id="GO:0000272">
    <property type="term" value="P:polysaccharide catabolic process"/>
    <property type="evidence" value="ECO:0007669"/>
    <property type="project" value="UniProtKB-KW"/>
</dbReference>
<dbReference type="GO" id="GO:0005576">
    <property type="term" value="C:extracellular region"/>
    <property type="evidence" value="ECO:0007669"/>
    <property type="project" value="TreeGrafter"/>
</dbReference>
<comment type="similarity">
    <text evidence="4 22">Belongs to the glycosyl hydrolase 17 family.</text>
</comment>
<keyword evidence="13" id="KW-0472">Membrane</keyword>
<keyword evidence="16" id="KW-0449">Lipoprotein</keyword>
<comment type="catalytic activity">
    <reaction evidence="1">
        <text>Hydrolysis of (1-&gt;3)-beta-D-glucosidic linkages in (1-&gt;3)-beta-D-glucans.</text>
        <dbReference type="EC" id="3.2.1.39"/>
    </reaction>
</comment>
<dbReference type="SUPFAM" id="SSF51445">
    <property type="entry name" value="(Trans)glycosidases"/>
    <property type="match status" value="1"/>
</dbReference>
<feature type="signal peptide" evidence="23">
    <location>
        <begin position="1"/>
        <end position="19"/>
    </location>
</feature>
<name>A0A9N8J822_9PEZI</name>
<dbReference type="PANTHER" id="PTHR16631:SF13">
    <property type="entry name" value="GLUCAN ENDO-1,3-BETA-GLUCOSIDASE EGLC-RELATED"/>
    <property type="match status" value="1"/>
</dbReference>
<evidence type="ECO:0000256" key="8">
    <source>
        <dbReference type="ARBA" id="ARBA00022512"/>
    </source>
</evidence>
<evidence type="ECO:0000256" key="11">
    <source>
        <dbReference type="ARBA" id="ARBA00022729"/>
    </source>
</evidence>
<comment type="caution">
    <text evidence="24">The sequence shown here is derived from an EMBL/GenBank/DDBJ whole genome shotgun (WGS) entry which is preliminary data.</text>
</comment>
<dbReference type="GO" id="GO:0005886">
    <property type="term" value="C:plasma membrane"/>
    <property type="evidence" value="ECO:0007669"/>
    <property type="project" value="UniProtKB-SubCell"/>
</dbReference>
<keyword evidence="11 23" id="KW-0732">Signal</keyword>
<evidence type="ECO:0000256" key="4">
    <source>
        <dbReference type="ARBA" id="ARBA00008773"/>
    </source>
</evidence>
<evidence type="ECO:0000256" key="14">
    <source>
        <dbReference type="ARBA" id="ARBA00023180"/>
    </source>
</evidence>
<dbReference type="EC" id="3.2.1.39" evidence="5"/>
<evidence type="ECO:0000256" key="3">
    <source>
        <dbReference type="ARBA" id="ARBA00004609"/>
    </source>
</evidence>
<evidence type="ECO:0000256" key="19">
    <source>
        <dbReference type="ARBA" id="ARBA00025152"/>
    </source>
</evidence>
<accession>A0A9N8J822</accession>
<dbReference type="GO" id="GO:0098552">
    <property type="term" value="C:side of membrane"/>
    <property type="evidence" value="ECO:0007669"/>
    <property type="project" value="UniProtKB-KW"/>
</dbReference>
<organism evidence="24 25">
    <name type="scientific">Aureobasidium vineae</name>
    <dbReference type="NCBI Taxonomy" id="2773715"/>
    <lineage>
        <taxon>Eukaryota</taxon>
        <taxon>Fungi</taxon>
        <taxon>Dikarya</taxon>
        <taxon>Ascomycota</taxon>
        <taxon>Pezizomycotina</taxon>
        <taxon>Dothideomycetes</taxon>
        <taxon>Dothideomycetidae</taxon>
        <taxon>Dothideales</taxon>
        <taxon>Saccotheciaceae</taxon>
        <taxon>Aureobasidium</taxon>
    </lineage>
</organism>
<dbReference type="GO" id="GO:0071555">
    <property type="term" value="P:cell wall organization"/>
    <property type="evidence" value="ECO:0007669"/>
    <property type="project" value="UniProtKB-KW"/>
</dbReference>
<evidence type="ECO:0000256" key="21">
    <source>
        <dbReference type="ARBA" id="ARBA00032906"/>
    </source>
</evidence>
<evidence type="ECO:0000256" key="16">
    <source>
        <dbReference type="ARBA" id="ARBA00023288"/>
    </source>
</evidence>
<keyword evidence="25" id="KW-1185">Reference proteome</keyword>
<dbReference type="GO" id="GO:0009986">
    <property type="term" value="C:cell surface"/>
    <property type="evidence" value="ECO:0007669"/>
    <property type="project" value="TreeGrafter"/>
</dbReference>
<dbReference type="InterPro" id="IPR017853">
    <property type="entry name" value="GH"/>
</dbReference>
<feature type="chain" id="PRO_5040134209" description="Probable glucan endo-1,3-beta-glucosidase eglC" evidence="23">
    <location>
        <begin position="20"/>
        <end position="308"/>
    </location>
</feature>
<dbReference type="InterPro" id="IPR000490">
    <property type="entry name" value="Glyco_hydro_17"/>
</dbReference>
<comment type="subcellular location">
    <subcellularLocation>
        <location evidence="3">Cell membrane</location>
        <topology evidence="3">Lipid-anchor</topology>
        <topology evidence="3">GPI-anchor</topology>
    </subcellularLocation>
    <subcellularLocation>
        <location evidence="2">Secreted</location>
        <location evidence="2">Cell wall</location>
    </subcellularLocation>
</comment>
<keyword evidence="8" id="KW-0134">Cell wall</keyword>
<protein>
    <recommendedName>
        <fullName evidence="6">Probable glucan endo-1,3-beta-glucosidase eglC</fullName>
        <ecNumber evidence="5">3.2.1.39</ecNumber>
    </recommendedName>
    <alternativeName>
        <fullName evidence="20">Endo-1,3-beta-glucanase eglC</fullName>
    </alternativeName>
    <alternativeName>
        <fullName evidence="21">Laminarinase eglC</fullName>
    </alternativeName>
</protein>
<sequence>MKLFSVATALLAAVPFTQAYWKGFNVAAENPDGSCKTQAQWVSAFQKLASLPGHFTSARLYASSDCQTLTLAVPAAISTRTQLLVGVWTQDEGHFKREKDALESAIKRYGQDWIIAISVGSEDLYRKEISASSLAQKIYDVRGMVRAMGVNKEVGHVDTWTAWVDSANTEVVKASDFIGLGESTSASITTARHTTNILLDAYPYFEGSSIENASNAFWSAINKVRGVVDKVSPGKWVWVTETGWPVSGSKYGNGVASVKNAQTFWKQIACAAFKQVHIFWYVHQDYQASPSFGVIDRNGNAIYDQQSC</sequence>
<comment type="function">
    <text evidence="19">Glucanases play a role in cell expansion during growth, in cell-cell fusion during mating, and in spore release during sporulation. This enzyme may be involved in beta-glucan degradation and also function biosynthetically as a transglycosylase.</text>
</comment>
<keyword evidence="9" id="KW-0964">Secreted</keyword>
<keyword evidence="17" id="KW-0961">Cell wall biogenesis/degradation</keyword>
<dbReference type="AlphaFoldDB" id="A0A9N8J822"/>
<dbReference type="PANTHER" id="PTHR16631">
    <property type="entry name" value="GLUCAN 1,3-BETA-GLUCOSIDASE"/>
    <property type="match status" value="1"/>
</dbReference>
<keyword evidence="7" id="KW-1003">Cell membrane</keyword>
<evidence type="ECO:0000256" key="9">
    <source>
        <dbReference type="ARBA" id="ARBA00022525"/>
    </source>
</evidence>
<keyword evidence="18" id="KW-0624">Polysaccharide degradation</keyword>
<evidence type="ECO:0000256" key="18">
    <source>
        <dbReference type="ARBA" id="ARBA00023326"/>
    </source>
</evidence>
<evidence type="ECO:0000256" key="23">
    <source>
        <dbReference type="SAM" id="SignalP"/>
    </source>
</evidence>
<evidence type="ECO:0000256" key="20">
    <source>
        <dbReference type="ARBA" id="ARBA00032134"/>
    </source>
</evidence>
<dbReference type="GO" id="GO:0009277">
    <property type="term" value="C:fungal-type cell wall"/>
    <property type="evidence" value="ECO:0007669"/>
    <property type="project" value="TreeGrafter"/>
</dbReference>
<evidence type="ECO:0000256" key="6">
    <source>
        <dbReference type="ARBA" id="ARBA00019762"/>
    </source>
</evidence>
<evidence type="ECO:0000256" key="10">
    <source>
        <dbReference type="ARBA" id="ARBA00022622"/>
    </source>
</evidence>
<evidence type="ECO:0000256" key="12">
    <source>
        <dbReference type="ARBA" id="ARBA00022801"/>
    </source>
</evidence>
<keyword evidence="15" id="KW-0119">Carbohydrate metabolism</keyword>
<proteinExistence type="inferred from homology"/>
<keyword evidence="14" id="KW-0325">Glycoprotein</keyword>
<dbReference type="InterPro" id="IPR050732">
    <property type="entry name" value="Beta-glucan_modifiers"/>
</dbReference>
<evidence type="ECO:0000256" key="7">
    <source>
        <dbReference type="ARBA" id="ARBA00022475"/>
    </source>
</evidence>
<evidence type="ECO:0000256" key="2">
    <source>
        <dbReference type="ARBA" id="ARBA00004191"/>
    </source>
</evidence>
<evidence type="ECO:0000313" key="24">
    <source>
        <dbReference type="EMBL" id="CAD0082586.1"/>
    </source>
</evidence>
<dbReference type="Gene3D" id="3.20.20.80">
    <property type="entry name" value="Glycosidases"/>
    <property type="match status" value="2"/>
</dbReference>
<reference evidence="24" key="1">
    <citation type="submission" date="2020-06" db="EMBL/GenBank/DDBJ databases">
        <authorList>
            <person name="Onetto C."/>
        </authorList>
    </citation>
    <scope>NUCLEOTIDE SEQUENCE</scope>
</reference>
<dbReference type="Pfam" id="PF00332">
    <property type="entry name" value="Glyco_hydro_17"/>
    <property type="match status" value="1"/>
</dbReference>
<dbReference type="GO" id="GO:0042973">
    <property type="term" value="F:glucan endo-1,3-beta-D-glucosidase activity"/>
    <property type="evidence" value="ECO:0007669"/>
    <property type="project" value="UniProtKB-EC"/>
</dbReference>
<evidence type="ECO:0000256" key="13">
    <source>
        <dbReference type="ARBA" id="ARBA00023136"/>
    </source>
</evidence>
<evidence type="ECO:0000256" key="17">
    <source>
        <dbReference type="ARBA" id="ARBA00023316"/>
    </source>
</evidence>
<evidence type="ECO:0000256" key="22">
    <source>
        <dbReference type="RuleBase" id="RU004335"/>
    </source>
</evidence>
<evidence type="ECO:0000256" key="15">
    <source>
        <dbReference type="ARBA" id="ARBA00023277"/>
    </source>
</evidence>
<dbReference type="EMBL" id="CAIJEN010000001">
    <property type="protein sequence ID" value="CAD0082586.1"/>
    <property type="molecule type" value="Genomic_DNA"/>
</dbReference>
<evidence type="ECO:0000313" key="25">
    <source>
        <dbReference type="Proteomes" id="UP000716446"/>
    </source>
</evidence>
<dbReference type="Proteomes" id="UP000716446">
    <property type="component" value="Unassembled WGS sequence"/>
</dbReference>
<evidence type="ECO:0000256" key="1">
    <source>
        <dbReference type="ARBA" id="ARBA00000382"/>
    </source>
</evidence>
<gene>
    <name evidence="24" type="ORF">AWRI4619_LOCUS1153</name>
</gene>
<keyword evidence="10" id="KW-0336">GPI-anchor</keyword>